<reference evidence="1" key="1">
    <citation type="journal article" date="2013" name="BMC Genomics">
        <title>Unscrambling butterfly oogenesis.</title>
        <authorList>
            <person name="Carter J.M."/>
            <person name="Baker S.C."/>
            <person name="Pink R."/>
            <person name="Carter D.R."/>
            <person name="Collins A."/>
            <person name="Tomlin J."/>
            <person name="Gibbs M."/>
            <person name="Breuker C.J."/>
        </authorList>
    </citation>
    <scope>NUCLEOTIDE SEQUENCE</scope>
    <source>
        <tissue evidence="1">Ovary</tissue>
    </source>
</reference>
<reference evidence="1" key="2">
    <citation type="submission" date="2013-05" db="EMBL/GenBank/DDBJ databases">
        <authorList>
            <person name="Carter J.-M."/>
            <person name="Baker S.C."/>
            <person name="Pink R."/>
            <person name="Carter D.R.F."/>
            <person name="Collins A."/>
            <person name="Tomlin J."/>
            <person name="Gibbs M."/>
            <person name="Breuker C.J."/>
        </authorList>
    </citation>
    <scope>NUCLEOTIDE SEQUENCE</scope>
    <source>
        <tissue evidence="1">Ovary</tissue>
    </source>
</reference>
<name>S4PBS1_9NEOP</name>
<dbReference type="EMBL" id="GAIX01004466">
    <property type="protein sequence ID" value="JAA88094.1"/>
    <property type="molecule type" value="Transcribed_RNA"/>
</dbReference>
<protein>
    <submittedName>
        <fullName evidence="1">Uncharacterized protein</fullName>
    </submittedName>
</protein>
<evidence type="ECO:0000313" key="1">
    <source>
        <dbReference type="EMBL" id="JAA88094.1"/>
    </source>
</evidence>
<dbReference type="AlphaFoldDB" id="S4PBS1"/>
<accession>S4PBS1</accession>
<organism evidence="1">
    <name type="scientific">Pararge aegeria</name>
    <name type="common">speckled wood butterfly</name>
    <dbReference type="NCBI Taxonomy" id="116150"/>
    <lineage>
        <taxon>Eukaryota</taxon>
        <taxon>Metazoa</taxon>
        <taxon>Ecdysozoa</taxon>
        <taxon>Arthropoda</taxon>
        <taxon>Hexapoda</taxon>
        <taxon>Insecta</taxon>
        <taxon>Pterygota</taxon>
        <taxon>Neoptera</taxon>
        <taxon>Endopterygota</taxon>
        <taxon>Lepidoptera</taxon>
        <taxon>Glossata</taxon>
        <taxon>Ditrysia</taxon>
        <taxon>Papilionoidea</taxon>
        <taxon>Nymphalidae</taxon>
        <taxon>Satyrinae</taxon>
        <taxon>Satyrini</taxon>
        <taxon>Parargina</taxon>
        <taxon>Pararge</taxon>
    </lineage>
</organism>
<sequence>MFLSIEAQTLASDYNITVAFLILTNYSLIEAQIKGDVVVLKKKEGGMLRFKICLWPYIWPPLWATCASKLIYDSTTVGLYILNLVRGIARLFSRPL</sequence>
<proteinExistence type="predicted"/>